<dbReference type="Proteomes" id="UP001165667">
    <property type="component" value="Unassembled WGS sequence"/>
</dbReference>
<dbReference type="RefSeq" id="WP_282589299.1">
    <property type="nucleotide sequence ID" value="NZ_JAMOIM010000075.1"/>
</dbReference>
<proteinExistence type="predicted"/>
<comment type="caution">
    <text evidence="1">The sequence shown here is derived from an EMBL/GenBank/DDBJ whole genome shotgun (WGS) entry which is preliminary data.</text>
</comment>
<name>A0AA41Z9E3_9HYPH</name>
<evidence type="ECO:0000313" key="1">
    <source>
        <dbReference type="EMBL" id="MCW6512923.1"/>
    </source>
</evidence>
<accession>A0AA41Z9E3</accession>
<organism evidence="1 2">
    <name type="scientific">Lichenifustis flavocetrariae</name>
    <dbReference type="NCBI Taxonomy" id="2949735"/>
    <lineage>
        <taxon>Bacteria</taxon>
        <taxon>Pseudomonadati</taxon>
        <taxon>Pseudomonadota</taxon>
        <taxon>Alphaproteobacteria</taxon>
        <taxon>Hyphomicrobiales</taxon>
        <taxon>Lichenihabitantaceae</taxon>
        <taxon>Lichenifustis</taxon>
    </lineage>
</organism>
<evidence type="ECO:0000313" key="2">
    <source>
        <dbReference type="Proteomes" id="UP001165667"/>
    </source>
</evidence>
<dbReference type="AlphaFoldDB" id="A0AA41Z9E3"/>
<keyword evidence="2" id="KW-1185">Reference proteome</keyword>
<sequence>MFQFITISNGAAVVQHMTEGHVYRFKLAQNGAWDKLSTVQTEHGENATGAPEEHLAGALAFAEEASSSCFRYAEASAVTYPSPSRRLPFRILRSLFKSSRLRMGQALGYAT</sequence>
<dbReference type="EMBL" id="JAMOIM010000075">
    <property type="protein sequence ID" value="MCW6512923.1"/>
    <property type="molecule type" value="Genomic_DNA"/>
</dbReference>
<protein>
    <submittedName>
        <fullName evidence="1">Uncharacterized protein</fullName>
    </submittedName>
</protein>
<gene>
    <name evidence="1" type="ORF">M8523_34185</name>
</gene>
<reference evidence="1" key="1">
    <citation type="submission" date="2022-05" db="EMBL/GenBank/DDBJ databases">
        <authorList>
            <person name="Pankratov T."/>
        </authorList>
    </citation>
    <scope>NUCLEOTIDE SEQUENCE</scope>
    <source>
        <strain evidence="1">BP6-180914</strain>
    </source>
</reference>